<dbReference type="AlphaFoldDB" id="A0A6J6PNZ0"/>
<accession>A0A6J6PNZ0</accession>
<evidence type="ECO:0000259" key="1">
    <source>
        <dbReference type="Pfam" id="PF12705"/>
    </source>
</evidence>
<proteinExistence type="predicted"/>
<dbReference type="EMBL" id="CAFBLR010000181">
    <property type="protein sequence ID" value="CAB4883175.1"/>
    <property type="molecule type" value="Genomic_DNA"/>
</dbReference>
<protein>
    <submittedName>
        <fullName evidence="2">Unannotated protein</fullName>
    </submittedName>
</protein>
<dbReference type="InterPro" id="IPR011604">
    <property type="entry name" value="PDDEXK-like_dom_sf"/>
</dbReference>
<evidence type="ECO:0000313" key="2">
    <source>
        <dbReference type="EMBL" id="CAB4697854.1"/>
    </source>
</evidence>
<evidence type="ECO:0000313" key="3">
    <source>
        <dbReference type="EMBL" id="CAB4758740.1"/>
    </source>
</evidence>
<dbReference type="EMBL" id="CAEZYY010000020">
    <property type="protein sequence ID" value="CAB4758740.1"/>
    <property type="molecule type" value="Genomic_DNA"/>
</dbReference>
<gene>
    <name evidence="2" type="ORF">UFOPK2602_00409</name>
    <name evidence="3" type="ORF">UFOPK2806_01504</name>
    <name evidence="4" type="ORF">UFOPK3417_01569</name>
    <name evidence="5" type="ORF">UFOPK4306_01094</name>
</gene>
<evidence type="ECO:0000313" key="4">
    <source>
        <dbReference type="EMBL" id="CAB4883175.1"/>
    </source>
</evidence>
<dbReference type="Pfam" id="PF12705">
    <property type="entry name" value="PDDEXK_1"/>
    <property type="match status" value="1"/>
</dbReference>
<dbReference type="InterPro" id="IPR038726">
    <property type="entry name" value="PDDEXK_AddAB-type"/>
</dbReference>
<organism evidence="2">
    <name type="scientific">freshwater metagenome</name>
    <dbReference type="NCBI Taxonomy" id="449393"/>
    <lineage>
        <taxon>unclassified sequences</taxon>
        <taxon>metagenomes</taxon>
        <taxon>ecological metagenomes</taxon>
    </lineage>
</organism>
<sequence>MYPVPTSLSPSRVEAFTTCPMAFRFSSIERLPEPASVHTSKGTLVHRALELLYQHPAAERTLQRAGELFPQAWAEVSASDEYLRMGLDTARADALAAESRTLVDRYFEIEDPTAIEPVGLELMLEAKMGALTLRGIIDRLERAPDGSLVVTDYKTGRAPTASQEQKRLAGVHFYAWLVQQAMGERPSSVRLVYVAERKVIATSPTEQSLSFLPKRTAAVFSAIEKACTTGQFRTSPGPLCNFCAFRQWCPEFGGDPDKAAAEAPIVYAIPSSGA</sequence>
<dbReference type="EMBL" id="CAEZXX010000017">
    <property type="protein sequence ID" value="CAB4697854.1"/>
    <property type="molecule type" value="Genomic_DNA"/>
</dbReference>
<evidence type="ECO:0000313" key="5">
    <source>
        <dbReference type="EMBL" id="CAB5061818.1"/>
    </source>
</evidence>
<name>A0A6J6PNZ0_9ZZZZ</name>
<feature type="domain" description="PD-(D/E)XK endonuclease-like" evidence="1">
    <location>
        <begin position="7"/>
        <end position="250"/>
    </location>
</feature>
<dbReference type="EMBL" id="CAFBQP010000036">
    <property type="protein sequence ID" value="CAB5061818.1"/>
    <property type="molecule type" value="Genomic_DNA"/>
</dbReference>
<reference evidence="2" key="1">
    <citation type="submission" date="2020-05" db="EMBL/GenBank/DDBJ databases">
        <authorList>
            <person name="Chiriac C."/>
            <person name="Salcher M."/>
            <person name="Ghai R."/>
            <person name="Kavagutti S V."/>
        </authorList>
    </citation>
    <scope>NUCLEOTIDE SEQUENCE</scope>
</reference>
<dbReference type="Gene3D" id="3.90.320.10">
    <property type="match status" value="1"/>
</dbReference>